<protein>
    <submittedName>
        <fullName evidence="1">Putative secreted protein</fullName>
    </submittedName>
</protein>
<evidence type="ECO:0000313" key="1">
    <source>
        <dbReference type="EMBL" id="JAA45374.1"/>
    </source>
</evidence>
<accession>K9IYL2</accession>
<name>K9IYL2_DESRO</name>
<reference evidence="1" key="1">
    <citation type="submission" date="2012-11" db="EMBL/GenBank/DDBJ databases">
        <title>The Vampirome: Transcriptome and Proteome Analysis of the Submandibular and Accessory Glands of the Vampire Bat and Vector of Human Rabies, Desmodus rotundus.</title>
        <authorList>
            <person name="Francischetti I.M.B."/>
            <person name="Assumpcao T.C.F."/>
            <person name="Ma D."/>
            <person name="Vicente E.C."/>
            <person name="Ribeiro J.M.C."/>
        </authorList>
    </citation>
    <scope>NUCLEOTIDE SEQUENCE</scope>
    <source>
        <tissue evidence="1">Salivary gland</tissue>
    </source>
</reference>
<dbReference type="AlphaFoldDB" id="K9IYL2"/>
<sequence length="184" mass="19908">MWSGRFRPNRAPHAGAMALSAWCHTGLSPPWMTAPQGGGASGPGPAVRCGGGVSFAELPRPCWGQHLSARGGPTWRTPWGAGPRRSLWLFIRGLGDATRKPGCRPGHLWLPTRTRFTWCQLHGSLLAPHIRPELPSLPSHDCLAAAPAATVKSNSDIHPHDSERPYTSQAAVQRLSTRMCTRAF</sequence>
<organism evidence="1">
    <name type="scientific">Desmodus rotundus</name>
    <name type="common">Vampire bat</name>
    <dbReference type="NCBI Taxonomy" id="9430"/>
    <lineage>
        <taxon>Eukaryota</taxon>
        <taxon>Metazoa</taxon>
        <taxon>Chordata</taxon>
        <taxon>Craniata</taxon>
        <taxon>Vertebrata</taxon>
        <taxon>Euteleostomi</taxon>
        <taxon>Mammalia</taxon>
        <taxon>Eutheria</taxon>
        <taxon>Laurasiatheria</taxon>
        <taxon>Chiroptera</taxon>
        <taxon>Yangochiroptera</taxon>
        <taxon>Phyllostomidae</taxon>
        <taxon>Desmodontinae</taxon>
        <taxon>Desmodus</taxon>
    </lineage>
</organism>
<proteinExistence type="evidence at transcript level"/>
<dbReference type="EMBL" id="GABZ01008151">
    <property type="protein sequence ID" value="JAA45374.1"/>
    <property type="molecule type" value="mRNA"/>
</dbReference>